<gene>
    <name evidence="2" type="ORF">DCC81_21295</name>
</gene>
<dbReference type="Proteomes" id="UP000244450">
    <property type="component" value="Unassembled WGS sequence"/>
</dbReference>
<evidence type="ECO:0000313" key="2">
    <source>
        <dbReference type="EMBL" id="PUZ22953.1"/>
    </source>
</evidence>
<dbReference type="RefSeq" id="WP_108688697.1">
    <property type="nucleotide sequence ID" value="NZ_QCYK01000003.1"/>
</dbReference>
<keyword evidence="3" id="KW-1185">Reference proteome</keyword>
<feature type="chain" id="PRO_5015730173" description="Outer membrane protein beta-barrel domain-containing protein" evidence="1">
    <location>
        <begin position="20"/>
        <end position="249"/>
    </location>
</feature>
<evidence type="ECO:0000313" key="3">
    <source>
        <dbReference type="Proteomes" id="UP000244450"/>
    </source>
</evidence>
<evidence type="ECO:0008006" key="4">
    <source>
        <dbReference type="Google" id="ProtNLM"/>
    </source>
</evidence>
<name>A0A2T7BCX5_9BACT</name>
<feature type="signal peptide" evidence="1">
    <location>
        <begin position="1"/>
        <end position="19"/>
    </location>
</feature>
<proteinExistence type="predicted"/>
<keyword evidence="1" id="KW-0732">Signal</keyword>
<dbReference type="AlphaFoldDB" id="A0A2T7BCX5"/>
<evidence type="ECO:0000256" key="1">
    <source>
        <dbReference type="SAM" id="SignalP"/>
    </source>
</evidence>
<reference evidence="2 3" key="1">
    <citation type="submission" date="2018-04" db="EMBL/GenBank/DDBJ databases">
        <title>Chitinophaga fuyangensis sp. nov., isolated from soil in a chemical factory.</title>
        <authorList>
            <person name="Chen K."/>
        </authorList>
    </citation>
    <scope>NUCLEOTIDE SEQUENCE [LARGE SCALE GENOMIC DNA]</scope>
    <source>
        <strain evidence="2 3">LY-1</strain>
    </source>
</reference>
<organism evidence="2 3">
    <name type="scientific">Chitinophaga parva</name>
    <dbReference type="NCBI Taxonomy" id="2169414"/>
    <lineage>
        <taxon>Bacteria</taxon>
        <taxon>Pseudomonadati</taxon>
        <taxon>Bacteroidota</taxon>
        <taxon>Chitinophagia</taxon>
        <taxon>Chitinophagales</taxon>
        <taxon>Chitinophagaceae</taxon>
        <taxon>Chitinophaga</taxon>
    </lineage>
</organism>
<protein>
    <recommendedName>
        <fullName evidence="4">Outer membrane protein beta-barrel domain-containing protein</fullName>
    </recommendedName>
</protein>
<accession>A0A2T7BCX5</accession>
<comment type="caution">
    <text evidence="2">The sequence shown here is derived from an EMBL/GenBank/DDBJ whole genome shotgun (WGS) entry which is preliminary data.</text>
</comment>
<sequence length="249" mass="27321">MCKKIFSLCLFLLPLLTQAQDVVDAPRPHPRRTWTRGFMLDFGTAGSVLNTDRLDLWATAHGSTKVQYPAQLAGLFILQVNKTDVGVQVTGNQQMILSNFLVGRQVYQRGHYTSLLELSGAKLRVDVDNAVPPGFSPVDATSGATNYLKGSAFLLGLTTRHVISTFTKRGYDMAHVGVFATLNYRPGNIRWEYGYDEKVYDDSDGSSHTQFHGQVVHGVPDCGRIMFTVGITIGLGGPMTSSYPSLMGR</sequence>
<dbReference type="EMBL" id="QCYK01000003">
    <property type="protein sequence ID" value="PUZ22953.1"/>
    <property type="molecule type" value="Genomic_DNA"/>
</dbReference>